<dbReference type="Proteomes" id="UP000824238">
    <property type="component" value="Unassembled WGS sequence"/>
</dbReference>
<evidence type="ECO:0000313" key="3">
    <source>
        <dbReference type="EMBL" id="HIR54004.1"/>
    </source>
</evidence>
<reference evidence="3" key="1">
    <citation type="submission" date="2020-10" db="EMBL/GenBank/DDBJ databases">
        <authorList>
            <person name="Gilroy R."/>
        </authorList>
    </citation>
    <scope>NUCLEOTIDE SEQUENCE</scope>
    <source>
        <strain evidence="3">ChiGjej3B3-7149</strain>
    </source>
</reference>
<feature type="transmembrane region" description="Helical" evidence="1">
    <location>
        <begin position="69"/>
        <end position="89"/>
    </location>
</feature>
<evidence type="ECO:0000256" key="1">
    <source>
        <dbReference type="SAM" id="Phobius"/>
    </source>
</evidence>
<keyword evidence="1" id="KW-0812">Transmembrane</keyword>
<gene>
    <name evidence="3" type="ORF">IAD36_00145</name>
</gene>
<organism evidence="3 4">
    <name type="scientific">Candidatus Scatomorpha intestinigallinarum</name>
    <dbReference type="NCBI Taxonomy" id="2840923"/>
    <lineage>
        <taxon>Bacteria</taxon>
        <taxon>Bacillati</taxon>
        <taxon>Bacillota</taxon>
        <taxon>Clostridia</taxon>
        <taxon>Eubacteriales</taxon>
        <taxon>Candidatus Scatomorpha</taxon>
    </lineage>
</organism>
<evidence type="ECO:0000259" key="2">
    <source>
        <dbReference type="Pfam" id="PF13240"/>
    </source>
</evidence>
<reference evidence="3" key="2">
    <citation type="journal article" date="2021" name="PeerJ">
        <title>Extensive microbial diversity within the chicken gut microbiome revealed by metagenomics and culture.</title>
        <authorList>
            <person name="Gilroy R."/>
            <person name="Ravi A."/>
            <person name="Getino M."/>
            <person name="Pursley I."/>
            <person name="Horton D.L."/>
            <person name="Alikhan N.F."/>
            <person name="Baker D."/>
            <person name="Gharbi K."/>
            <person name="Hall N."/>
            <person name="Watson M."/>
            <person name="Adriaenssens E.M."/>
            <person name="Foster-Nyarko E."/>
            <person name="Jarju S."/>
            <person name="Secka A."/>
            <person name="Antonio M."/>
            <person name="Oren A."/>
            <person name="Chaudhuri R.R."/>
            <person name="La Ragione R."/>
            <person name="Hildebrand F."/>
            <person name="Pallen M.J."/>
        </authorList>
    </citation>
    <scope>NUCLEOTIDE SEQUENCE</scope>
    <source>
        <strain evidence="3">ChiGjej3B3-7149</strain>
    </source>
</reference>
<name>A0A9D1DJM3_9FIRM</name>
<comment type="caution">
    <text evidence="3">The sequence shown here is derived from an EMBL/GenBank/DDBJ whole genome shotgun (WGS) entry which is preliminary data.</text>
</comment>
<dbReference type="EMBL" id="DVHH01000003">
    <property type="protein sequence ID" value="HIR54004.1"/>
    <property type="molecule type" value="Genomic_DNA"/>
</dbReference>
<accession>A0A9D1DJM3</accession>
<protein>
    <submittedName>
        <fullName evidence="3">Zinc-ribbon domain-containing protein</fullName>
    </submittedName>
</protein>
<dbReference type="AlphaFoldDB" id="A0A9D1DJM3"/>
<proteinExistence type="predicted"/>
<dbReference type="InterPro" id="IPR026870">
    <property type="entry name" value="Zinc_ribbon_dom"/>
</dbReference>
<dbReference type="Pfam" id="PF13240">
    <property type="entry name" value="Zn_Ribbon_1"/>
    <property type="match status" value="1"/>
</dbReference>
<feature type="domain" description="Zinc-ribbon" evidence="2">
    <location>
        <begin position="3"/>
        <end position="25"/>
    </location>
</feature>
<keyword evidence="1" id="KW-0472">Membrane</keyword>
<evidence type="ECO:0000313" key="4">
    <source>
        <dbReference type="Proteomes" id="UP000824238"/>
    </source>
</evidence>
<keyword evidence="1" id="KW-1133">Transmembrane helix</keyword>
<sequence length="442" mass="48383">MKYCGKCGAPLREGKSFCPQCGAEVRHPEPVAEPIAEPIPEPVAAPVAEQPSAPAAVKERRPRRGLRRLVTALIVLVLLGGLGAAGWYWGLPYIESLRPAGELPAVSYSYMSREPEIEIDYEAVDSIYPSLYNTTDYILLVRATSEGGERDVMIRAEVPGFTQVYEQKFTLGSQLTQFYIHPPVLTGELSLGSAKQAQIVFSVTDIDSGKPVIQDTLPIQIMSKFDMINYDPVLGVSSWDYYLSFLTPESPGVLELKRNAVDFITGYTGGQFDMMQGYQDSGLFGSNIELNTYYQALALQGAMSEMGVRYNNAWYSMSRSGDKMLQRVQLPDDTLSSKSGVCIETSLTIASALQSAGMNVFLIFPPGHAQVAVEAWPNTGEYYLIETTILPLDGENVDSIVTYKTQQEWLDYIQNGYGDGSGGCYVLNCGLATALGLLPLTN</sequence>